<dbReference type="STRING" id="253628.A0A0D2AQC3"/>
<feature type="compositionally biased region" description="Low complexity" evidence="1">
    <location>
        <begin position="419"/>
        <end position="429"/>
    </location>
</feature>
<dbReference type="HOGENOM" id="CLU_463853_0_0_1"/>
<feature type="region of interest" description="Disordered" evidence="1">
    <location>
        <begin position="131"/>
        <end position="471"/>
    </location>
</feature>
<reference evidence="3 4" key="1">
    <citation type="submission" date="2015-01" db="EMBL/GenBank/DDBJ databases">
        <title>The Genome Sequence of Ochroconis gallopava CBS43764.</title>
        <authorList>
            <consortium name="The Broad Institute Genomics Platform"/>
            <person name="Cuomo C."/>
            <person name="de Hoog S."/>
            <person name="Gorbushina A."/>
            <person name="Stielow B."/>
            <person name="Teixiera M."/>
            <person name="Abouelleil A."/>
            <person name="Chapman S.B."/>
            <person name="Priest M."/>
            <person name="Young S.K."/>
            <person name="Wortman J."/>
            <person name="Nusbaum C."/>
            <person name="Birren B."/>
        </authorList>
    </citation>
    <scope>NUCLEOTIDE SEQUENCE [LARGE SCALE GENOMIC DNA]</scope>
    <source>
        <strain evidence="3 4">CBS 43764</strain>
    </source>
</reference>
<feature type="region of interest" description="Disordered" evidence="1">
    <location>
        <begin position="36"/>
        <end position="57"/>
    </location>
</feature>
<feature type="region of interest" description="Disordered" evidence="1">
    <location>
        <begin position="1"/>
        <end position="21"/>
    </location>
</feature>
<protein>
    <recommendedName>
        <fullName evidence="2">Transcription elongation factor Eaf N-terminal domain-containing protein</fullName>
    </recommendedName>
</protein>
<dbReference type="InParanoid" id="A0A0D2AQC3"/>
<sequence>MASPPVLAVDPRRPGQYTLKIGKGLKNGSSTFAGVRFNHKPNLSNGSRTTKLSQGRDGAATISILDEEGGSSSSTYTYKGRQSTSKSSYVLIFNQETQSCTLEPVKSSYNFNLTSTPWETSQDKLSRQYEQLKMEESASQEFGDEDIDGEPDADNPYDFRHYLNPHSGPSASPSPALRPTGSSKMSDSVPARPISNTASATKTQSKSSTKADQSKQAARKQKGANAGGANDEQKPTPVVRLDRRAPTRPSDVPKKEASKSIRAASASKGKFKSDAFVHSSDEEEEEEDDSTPAVQNVRVDEGGGLEIDWGNEMPKKRAAPARVLDLPDSVQDGPISLHSAANSPAGRMAPRQQRKQKLDYEQDVIDFGASEGPDEDEGESPPHTTQDDTKDEDIHTDDVHADSDGDADVEPMELGSPAHHQQQIVQHQNQEVEGQEDEVDYDDDLEAQMMAAMEQDDEQIADEESDVSEAE</sequence>
<dbReference type="AlphaFoldDB" id="A0A0D2AQC3"/>
<dbReference type="OrthoDB" id="125903at2759"/>
<feature type="compositionally biased region" description="Acidic residues" evidence="1">
    <location>
        <begin position="454"/>
        <end position="471"/>
    </location>
</feature>
<keyword evidence="4" id="KW-1185">Reference proteome</keyword>
<organism evidence="3 4">
    <name type="scientific">Verruconis gallopava</name>
    <dbReference type="NCBI Taxonomy" id="253628"/>
    <lineage>
        <taxon>Eukaryota</taxon>
        <taxon>Fungi</taxon>
        <taxon>Dikarya</taxon>
        <taxon>Ascomycota</taxon>
        <taxon>Pezizomycotina</taxon>
        <taxon>Dothideomycetes</taxon>
        <taxon>Pleosporomycetidae</taxon>
        <taxon>Venturiales</taxon>
        <taxon>Sympoventuriaceae</taxon>
        <taxon>Verruconis</taxon>
    </lineage>
</organism>
<feature type="compositionally biased region" description="Acidic residues" evidence="1">
    <location>
        <begin position="281"/>
        <end position="290"/>
    </location>
</feature>
<feature type="compositionally biased region" description="Basic and acidic residues" evidence="1">
    <location>
        <begin position="240"/>
        <end position="259"/>
    </location>
</feature>
<proteinExistence type="predicted"/>
<feature type="compositionally biased region" description="Basic and acidic residues" evidence="1">
    <location>
        <begin position="385"/>
        <end position="403"/>
    </location>
</feature>
<evidence type="ECO:0000256" key="1">
    <source>
        <dbReference type="SAM" id="MobiDB-lite"/>
    </source>
</evidence>
<dbReference type="RefSeq" id="XP_016218737.1">
    <property type="nucleotide sequence ID" value="XM_016353584.1"/>
</dbReference>
<feature type="compositionally biased region" description="Acidic residues" evidence="1">
    <location>
        <begin position="433"/>
        <end position="446"/>
    </location>
</feature>
<feature type="compositionally biased region" description="Low complexity" evidence="1">
    <location>
        <begin position="197"/>
        <end position="216"/>
    </location>
</feature>
<gene>
    <name evidence="3" type="ORF">PV09_00792</name>
</gene>
<name>A0A0D2AQC3_9PEZI</name>
<dbReference type="Proteomes" id="UP000053259">
    <property type="component" value="Unassembled WGS sequence"/>
</dbReference>
<dbReference type="GeneID" id="27308765"/>
<dbReference type="VEuPathDB" id="FungiDB:PV09_00792"/>
<feature type="compositionally biased region" description="Polar residues" evidence="1">
    <location>
        <begin position="41"/>
        <end position="53"/>
    </location>
</feature>
<dbReference type="InterPro" id="IPR019194">
    <property type="entry name" value="Tscrpt_elong_fac_Eaf_N"/>
</dbReference>
<evidence type="ECO:0000313" key="3">
    <source>
        <dbReference type="EMBL" id="KIW08868.1"/>
    </source>
</evidence>
<feature type="compositionally biased region" description="Low complexity" evidence="1">
    <location>
        <begin position="165"/>
        <end position="175"/>
    </location>
</feature>
<dbReference type="EMBL" id="KN847530">
    <property type="protein sequence ID" value="KIW08868.1"/>
    <property type="molecule type" value="Genomic_DNA"/>
</dbReference>
<evidence type="ECO:0000259" key="2">
    <source>
        <dbReference type="Pfam" id="PF09816"/>
    </source>
</evidence>
<feature type="domain" description="Transcription elongation factor Eaf N-terminal" evidence="2">
    <location>
        <begin position="17"/>
        <end position="117"/>
    </location>
</feature>
<evidence type="ECO:0000313" key="4">
    <source>
        <dbReference type="Proteomes" id="UP000053259"/>
    </source>
</evidence>
<dbReference type="Pfam" id="PF09816">
    <property type="entry name" value="EAF"/>
    <property type="match status" value="1"/>
</dbReference>
<accession>A0A0D2AQC3</accession>
<feature type="compositionally biased region" description="Acidic residues" evidence="1">
    <location>
        <begin position="142"/>
        <end position="155"/>
    </location>
</feature>